<dbReference type="EMBL" id="CAOS01000003">
    <property type="protein sequence ID" value="CCO07365.1"/>
    <property type="molecule type" value="Genomic_DNA"/>
</dbReference>
<keyword evidence="2" id="KW-1185">Reference proteome</keyword>
<protein>
    <submittedName>
        <fullName evidence="1">Uncharacterized protein</fullName>
    </submittedName>
</protein>
<organism evidence="1 2">
    <name type="scientific">Desulforamulus hydrothermalis Lam5 = DSM 18033</name>
    <dbReference type="NCBI Taxonomy" id="1121428"/>
    <lineage>
        <taxon>Bacteria</taxon>
        <taxon>Bacillati</taxon>
        <taxon>Bacillota</taxon>
        <taxon>Clostridia</taxon>
        <taxon>Eubacteriales</taxon>
        <taxon>Peptococcaceae</taxon>
        <taxon>Desulforamulus</taxon>
    </lineage>
</organism>
<dbReference type="AlphaFoldDB" id="K8DXQ7"/>
<proteinExistence type="predicted"/>
<dbReference type="RefSeq" id="WP_008410210.1">
    <property type="nucleotide sequence ID" value="NZ_CAOS01000003.1"/>
</dbReference>
<evidence type="ECO:0000313" key="2">
    <source>
        <dbReference type="Proteomes" id="UP000009315"/>
    </source>
</evidence>
<dbReference type="STRING" id="1121428.DESHY_110309"/>
<reference evidence="1 2" key="1">
    <citation type="journal article" date="2013" name="Genome Announc.">
        <title>Genome Sequence of the Sulfate-Reducing Bacterium Desulfotomaculum hydrothermale Lam5(T).</title>
        <authorList>
            <person name="Amin O."/>
            <person name="Fardeau M.L."/>
            <person name="Valette O."/>
            <person name="Hirschler-Rea A."/>
            <person name="Barbe V."/>
            <person name="Medigue C."/>
            <person name="Vacherie B."/>
            <person name="Ollivier B."/>
            <person name="Bertin P.N."/>
            <person name="Dolla A."/>
        </authorList>
    </citation>
    <scope>NUCLEOTIDE SEQUENCE [LARGE SCALE GENOMIC DNA]</scope>
    <source>
        <strain evidence="2">Lam5 / DSM 18033</strain>
    </source>
</reference>
<accession>K8DXQ7</accession>
<sequence>MTQEAKFDVIQEYGSTAYSPDFGAWADLNYEENGREFSRTTMVLVHPAWTEPLEMAAGEYSPPSWAYDPESDMYLLLVKWQNGVRLPIAFHKEAAGKLLFDEYVKNPFDIMISNKKIAGDIEQDDSLRMHVLWDVKFSKSPQAAWPE</sequence>
<comment type="caution">
    <text evidence="1">The sequence shown here is derived from an EMBL/GenBank/DDBJ whole genome shotgun (WGS) entry which is preliminary data.</text>
</comment>
<dbReference type="OrthoDB" id="1786437at2"/>
<evidence type="ECO:0000313" key="1">
    <source>
        <dbReference type="EMBL" id="CCO07365.1"/>
    </source>
</evidence>
<dbReference type="Proteomes" id="UP000009315">
    <property type="component" value="Unassembled WGS sequence"/>
</dbReference>
<name>K8DXQ7_9FIRM</name>
<gene>
    <name evidence="1" type="ORF">DESHY_110309</name>
</gene>